<dbReference type="Gene3D" id="3.40.50.1820">
    <property type="entry name" value="alpha/beta hydrolase"/>
    <property type="match status" value="1"/>
</dbReference>
<dbReference type="AlphaFoldDB" id="A0A3R8S374"/>
<dbReference type="RefSeq" id="WP_125243374.1">
    <property type="nucleotide sequence ID" value="NZ_RSED01000007.1"/>
</dbReference>
<dbReference type="InterPro" id="IPR050471">
    <property type="entry name" value="AB_hydrolase"/>
</dbReference>
<dbReference type="InterPro" id="IPR000792">
    <property type="entry name" value="Tscrpt_reg_LuxR_C"/>
</dbReference>
<comment type="caution">
    <text evidence="2">The sequence shown here is derived from an EMBL/GenBank/DDBJ whole genome shotgun (WGS) entry which is preliminary data.</text>
</comment>
<dbReference type="SUPFAM" id="SSF46894">
    <property type="entry name" value="C-terminal effector domain of the bipartite response regulators"/>
    <property type="match status" value="1"/>
</dbReference>
<dbReference type="InterPro" id="IPR000073">
    <property type="entry name" value="AB_hydrolase_1"/>
</dbReference>
<dbReference type="GO" id="GO:0003677">
    <property type="term" value="F:DNA binding"/>
    <property type="evidence" value="ECO:0007669"/>
    <property type="project" value="InterPro"/>
</dbReference>
<reference evidence="2 3" key="1">
    <citation type="submission" date="2018-12" db="EMBL/GenBank/DDBJ databases">
        <title>The whole draft genome of Aquabacterium sp. SJQ9.</title>
        <authorList>
            <person name="Sun L."/>
            <person name="Gao X."/>
            <person name="Chen W."/>
            <person name="Huang K."/>
        </authorList>
    </citation>
    <scope>NUCLEOTIDE SEQUENCE [LARGE SCALE GENOMIC DNA]</scope>
    <source>
        <strain evidence="2 3">SJQ9</strain>
    </source>
</reference>
<proteinExistence type="predicted"/>
<dbReference type="Pfam" id="PF00196">
    <property type="entry name" value="GerE"/>
    <property type="match status" value="1"/>
</dbReference>
<dbReference type="Gene3D" id="1.10.10.10">
    <property type="entry name" value="Winged helix-like DNA-binding domain superfamily/Winged helix DNA-binding domain"/>
    <property type="match status" value="1"/>
</dbReference>
<dbReference type="PANTHER" id="PTHR43433:SF8">
    <property type="entry name" value="BIFUNCTIONAL LIPASE_ADENYLATE CYCLASE LIPJ"/>
    <property type="match status" value="1"/>
</dbReference>
<dbReference type="Pfam" id="PF00561">
    <property type="entry name" value="Abhydrolase_1"/>
    <property type="match status" value="1"/>
</dbReference>
<dbReference type="EMBL" id="RSED01000007">
    <property type="protein sequence ID" value="RRS04466.1"/>
    <property type="molecule type" value="Genomic_DNA"/>
</dbReference>
<dbReference type="Proteomes" id="UP000269265">
    <property type="component" value="Unassembled WGS sequence"/>
</dbReference>
<evidence type="ECO:0000259" key="1">
    <source>
        <dbReference type="PROSITE" id="PS50043"/>
    </source>
</evidence>
<feature type="domain" description="HTH luxR-type" evidence="1">
    <location>
        <begin position="288"/>
        <end position="353"/>
    </location>
</feature>
<dbReference type="InterPro" id="IPR036388">
    <property type="entry name" value="WH-like_DNA-bd_sf"/>
</dbReference>
<dbReference type="PROSITE" id="PS50043">
    <property type="entry name" value="HTH_LUXR_2"/>
    <property type="match status" value="1"/>
</dbReference>
<dbReference type="GO" id="GO:0006355">
    <property type="term" value="P:regulation of DNA-templated transcription"/>
    <property type="evidence" value="ECO:0007669"/>
    <property type="project" value="InterPro"/>
</dbReference>
<dbReference type="InterPro" id="IPR029058">
    <property type="entry name" value="AB_hydrolase_fold"/>
</dbReference>
<sequence>MGVSAQQIRFCTAHDGVRLAFASGGDGPPLVKAANWISHLERDLGSPVWSSLLRSLMQHHRLVRYDQRGCGLSDWDVPSMVFDDWVADLETVVDHLGLKRFPLLGISLGASIAIAYAARHPERVSHLVLHGGYARGRLHRQPSALAREEAELLARLAEIGWGRPDLAFRQFFTTQFIPQGTPEQQAWFNELQQLSTSPANAARMMRVSDQIDVTPLLPLVRCPVLVLHADHDARVPFEEGRLLAGAMAQARFVPLNSPNHLLLDSEPAWPAWLQAVRGFLPSVPAPAWAEAFATLTPRERGLLALLAQGHDNAALASALALSEKTVRNHVSRIYAKLGVHKRAEAVVLAHRAGLGQEDPGTSIPA</sequence>
<dbReference type="OrthoDB" id="135231at2"/>
<keyword evidence="2" id="KW-0378">Hydrolase</keyword>
<dbReference type="PRINTS" id="PR00111">
    <property type="entry name" value="ABHYDROLASE"/>
</dbReference>
<organism evidence="2 3">
    <name type="scientific">Aquabacterium soli</name>
    <dbReference type="NCBI Taxonomy" id="2493092"/>
    <lineage>
        <taxon>Bacteria</taxon>
        <taxon>Pseudomonadati</taxon>
        <taxon>Pseudomonadota</taxon>
        <taxon>Betaproteobacteria</taxon>
        <taxon>Burkholderiales</taxon>
        <taxon>Aquabacterium</taxon>
    </lineage>
</organism>
<dbReference type="SMART" id="SM00421">
    <property type="entry name" value="HTH_LUXR"/>
    <property type="match status" value="1"/>
</dbReference>
<name>A0A3R8S374_9BURK</name>
<dbReference type="CDD" id="cd06170">
    <property type="entry name" value="LuxR_C_like"/>
    <property type="match status" value="1"/>
</dbReference>
<evidence type="ECO:0000313" key="2">
    <source>
        <dbReference type="EMBL" id="RRS04466.1"/>
    </source>
</evidence>
<gene>
    <name evidence="2" type="ORF">EIP75_10090</name>
</gene>
<dbReference type="PRINTS" id="PR00038">
    <property type="entry name" value="HTHLUXR"/>
</dbReference>
<protein>
    <submittedName>
        <fullName evidence="2">Alpha/beta fold hydrolase</fullName>
    </submittedName>
</protein>
<dbReference type="InterPro" id="IPR016032">
    <property type="entry name" value="Sig_transdc_resp-reg_C-effctor"/>
</dbReference>
<accession>A0A3R8S374</accession>
<dbReference type="GO" id="GO:0016787">
    <property type="term" value="F:hydrolase activity"/>
    <property type="evidence" value="ECO:0007669"/>
    <property type="project" value="UniProtKB-KW"/>
</dbReference>
<keyword evidence="3" id="KW-1185">Reference proteome</keyword>
<dbReference type="PANTHER" id="PTHR43433">
    <property type="entry name" value="HYDROLASE, ALPHA/BETA FOLD FAMILY PROTEIN"/>
    <property type="match status" value="1"/>
</dbReference>
<evidence type="ECO:0000313" key="3">
    <source>
        <dbReference type="Proteomes" id="UP000269265"/>
    </source>
</evidence>
<dbReference type="SUPFAM" id="SSF53474">
    <property type="entry name" value="alpha/beta-Hydrolases"/>
    <property type="match status" value="1"/>
</dbReference>